<feature type="transmembrane region" description="Helical" evidence="6">
    <location>
        <begin position="12"/>
        <end position="28"/>
    </location>
</feature>
<evidence type="ECO:0000256" key="3">
    <source>
        <dbReference type="ARBA" id="ARBA00022692"/>
    </source>
</evidence>
<evidence type="ECO:0000256" key="5">
    <source>
        <dbReference type="ARBA" id="ARBA00023136"/>
    </source>
</evidence>
<dbReference type="PANTHER" id="PTHR21716:SF62">
    <property type="entry name" value="TRANSPORT PROTEIN YDBI-RELATED"/>
    <property type="match status" value="1"/>
</dbReference>
<feature type="transmembrane region" description="Helical" evidence="6">
    <location>
        <begin position="197"/>
        <end position="219"/>
    </location>
</feature>
<organism evidence="7 8">
    <name type="scientific">Siminovitchia thermophila</name>
    <dbReference type="NCBI Taxonomy" id="1245522"/>
    <lineage>
        <taxon>Bacteria</taxon>
        <taxon>Bacillati</taxon>
        <taxon>Bacillota</taxon>
        <taxon>Bacilli</taxon>
        <taxon>Bacillales</taxon>
        <taxon>Bacillaceae</taxon>
        <taxon>Siminovitchia</taxon>
    </lineage>
</organism>
<dbReference type="InterPro" id="IPR002549">
    <property type="entry name" value="AI-2E-like"/>
</dbReference>
<feature type="transmembrane region" description="Helical" evidence="6">
    <location>
        <begin position="225"/>
        <end position="250"/>
    </location>
</feature>
<comment type="caution">
    <text evidence="7">The sequence shown here is derived from an EMBL/GenBank/DDBJ whole genome shotgun (WGS) entry which is preliminary data.</text>
</comment>
<keyword evidence="4 6" id="KW-1133">Transmembrane helix</keyword>
<feature type="transmembrane region" description="Helical" evidence="6">
    <location>
        <begin position="140"/>
        <end position="159"/>
    </location>
</feature>
<comment type="subcellular location">
    <subcellularLocation>
        <location evidence="1">Membrane</location>
        <topology evidence="1">Multi-pass membrane protein</topology>
    </subcellularLocation>
</comment>
<feature type="transmembrane region" description="Helical" evidence="6">
    <location>
        <begin position="62"/>
        <end position="80"/>
    </location>
</feature>
<dbReference type="RefSeq" id="WP_077111278.1">
    <property type="nucleotide sequence ID" value="NZ_JAFBFH010000042.1"/>
</dbReference>
<dbReference type="PANTHER" id="PTHR21716">
    <property type="entry name" value="TRANSMEMBRANE PROTEIN"/>
    <property type="match status" value="1"/>
</dbReference>
<comment type="similarity">
    <text evidence="2">Belongs to the autoinducer-2 exporter (AI-2E) (TC 2.A.86) family.</text>
</comment>
<evidence type="ECO:0000313" key="7">
    <source>
        <dbReference type="EMBL" id="MBM7717283.1"/>
    </source>
</evidence>
<evidence type="ECO:0000313" key="8">
    <source>
        <dbReference type="Proteomes" id="UP000823485"/>
    </source>
</evidence>
<proteinExistence type="inferred from homology"/>
<gene>
    <name evidence="7" type="ORF">JOC94_004308</name>
</gene>
<evidence type="ECO:0000256" key="4">
    <source>
        <dbReference type="ARBA" id="ARBA00022989"/>
    </source>
</evidence>
<dbReference type="Pfam" id="PF01594">
    <property type="entry name" value="AI-2E_transport"/>
    <property type="match status" value="1"/>
</dbReference>
<name>A0ABS2REI5_9BACI</name>
<feature type="transmembrane region" description="Helical" evidence="6">
    <location>
        <begin position="262"/>
        <end position="281"/>
    </location>
</feature>
<reference evidence="7 8" key="1">
    <citation type="submission" date="2021-01" db="EMBL/GenBank/DDBJ databases">
        <title>Genomic Encyclopedia of Type Strains, Phase IV (KMG-IV): sequencing the most valuable type-strain genomes for metagenomic binning, comparative biology and taxonomic classification.</title>
        <authorList>
            <person name="Goeker M."/>
        </authorList>
    </citation>
    <scope>NUCLEOTIDE SEQUENCE [LARGE SCALE GENOMIC DNA]</scope>
    <source>
        <strain evidence="7 8">DSM 105453</strain>
    </source>
</reference>
<keyword evidence="5 6" id="KW-0472">Membrane</keyword>
<accession>A0ABS2REI5</accession>
<keyword evidence="8" id="KW-1185">Reference proteome</keyword>
<protein>
    <submittedName>
        <fullName evidence="7">PurR-regulated permease PerM</fullName>
    </submittedName>
</protein>
<evidence type="ECO:0000256" key="6">
    <source>
        <dbReference type="SAM" id="Phobius"/>
    </source>
</evidence>
<feature type="transmembrane region" description="Helical" evidence="6">
    <location>
        <begin position="293"/>
        <end position="326"/>
    </location>
</feature>
<evidence type="ECO:0000256" key="1">
    <source>
        <dbReference type="ARBA" id="ARBA00004141"/>
    </source>
</evidence>
<dbReference type="EMBL" id="JAFBFH010000042">
    <property type="protein sequence ID" value="MBM7717283.1"/>
    <property type="molecule type" value="Genomic_DNA"/>
</dbReference>
<dbReference type="Proteomes" id="UP000823485">
    <property type="component" value="Unassembled WGS sequence"/>
</dbReference>
<evidence type="ECO:0000256" key="2">
    <source>
        <dbReference type="ARBA" id="ARBA00009773"/>
    </source>
</evidence>
<keyword evidence="3 6" id="KW-0812">Transmembrane</keyword>
<sequence length="347" mass="39632">MGIMEIFQKKGVKRIIIFALIVLILYSMRSMMNLILLTFIFSYLMNRLIEFTAKRIPVNRKLLVLFMYTVIVGVLAYGLVKYLPILTLEISQLIKQVNAFYTQPHDNTVIKYIEAVISKNQIVSYLENGFSFLIKSFTDISKISIHVMIALVLSLFFLLEKPRLQEFTAKFKSSKLAPFYFELEFFGKKFTRTFGKVIEVQFMIALVNCFLTMVALVILDFPQLFVLALMVFFLGLIPVAGVIISLIPLCLIAYSIGGLIKVVYVVAAIAIIHAVEAYVLNPKFMSAKTDLPVFYTFIVLIFSQHFFGVWGLIIGIPVFVFLLDVLEVTDRKKRSEAQNERSKTVES</sequence>